<dbReference type="InterPro" id="IPR004360">
    <property type="entry name" value="Glyas_Fos-R_dOase_dom"/>
</dbReference>
<organism evidence="2 3">
    <name type="scientific">Maribacter luteus</name>
    <dbReference type="NCBI Taxonomy" id="2594478"/>
    <lineage>
        <taxon>Bacteria</taxon>
        <taxon>Pseudomonadati</taxon>
        <taxon>Bacteroidota</taxon>
        <taxon>Flavobacteriia</taxon>
        <taxon>Flavobacteriales</taxon>
        <taxon>Flavobacteriaceae</taxon>
        <taxon>Maribacter</taxon>
    </lineage>
</organism>
<evidence type="ECO:0000259" key="1">
    <source>
        <dbReference type="PROSITE" id="PS51819"/>
    </source>
</evidence>
<gene>
    <name evidence="2" type="ORF">GJ691_15385</name>
</gene>
<dbReference type="PANTHER" id="PTHR33993:SF2">
    <property type="entry name" value="VOC DOMAIN-CONTAINING PROTEIN"/>
    <property type="match status" value="1"/>
</dbReference>
<dbReference type="RefSeq" id="WP_154368440.1">
    <property type="nucleotide sequence ID" value="NZ_WKJH01000024.1"/>
</dbReference>
<dbReference type="PROSITE" id="PS51819">
    <property type="entry name" value="VOC"/>
    <property type="match status" value="1"/>
</dbReference>
<dbReference type="EMBL" id="WKJH01000024">
    <property type="protein sequence ID" value="MRX65537.1"/>
    <property type="molecule type" value="Genomic_DNA"/>
</dbReference>
<dbReference type="InterPro" id="IPR037523">
    <property type="entry name" value="VOC_core"/>
</dbReference>
<dbReference type="Proteomes" id="UP000443153">
    <property type="component" value="Unassembled WGS sequence"/>
</dbReference>
<evidence type="ECO:0000313" key="3">
    <source>
        <dbReference type="Proteomes" id="UP000443153"/>
    </source>
</evidence>
<dbReference type="PANTHER" id="PTHR33993">
    <property type="entry name" value="GLYOXALASE-RELATED"/>
    <property type="match status" value="1"/>
</dbReference>
<sequence>MKNAINWFEIPVTDYDRAKKFYTTVLAIDITDMHMPEVKYGMFPYDNDNNGVGGGLVQMAGATPSANGITIYLNGGDDLSDPLSRVEAAGGKVIMPKTDIGENGYMAQLLDTEGNRVAFHSWN</sequence>
<accession>A0A6I2MRR4</accession>
<dbReference type="SUPFAM" id="SSF54593">
    <property type="entry name" value="Glyoxalase/Bleomycin resistance protein/Dihydroxybiphenyl dioxygenase"/>
    <property type="match status" value="1"/>
</dbReference>
<name>A0A6I2MRR4_9FLAO</name>
<feature type="domain" description="VOC" evidence="1">
    <location>
        <begin position="4"/>
        <end position="122"/>
    </location>
</feature>
<reference evidence="2 3" key="1">
    <citation type="submission" date="2019-11" db="EMBL/GenBank/DDBJ databases">
        <title>Maribacter lutea sp. nov., a marine bacterium isolated from intertidal sand.</title>
        <authorList>
            <person name="Liu A."/>
        </authorList>
    </citation>
    <scope>NUCLEOTIDE SEQUENCE [LARGE SCALE GENOMIC DNA]</scope>
    <source>
        <strain evidence="2 3">RZ05</strain>
    </source>
</reference>
<dbReference type="InterPro" id="IPR029068">
    <property type="entry name" value="Glyas_Bleomycin-R_OHBP_Dase"/>
</dbReference>
<dbReference type="CDD" id="cd07247">
    <property type="entry name" value="SgaA_N_like"/>
    <property type="match status" value="1"/>
</dbReference>
<dbReference type="Pfam" id="PF00903">
    <property type="entry name" value="Glyoxalase"/>
    <property type="match status" value="1"/>
</dbReference>
<evidence type="ECO:0000313" key="2">
    <source>
        <dbReference type="EMBL" id="MRX65537.1"/>
    </source>
</evidence>
<comment type="caution">
    <text evidence="2">The sequence shown here is derived from an EMBL/GenBank/DDBJ whole genome shotgun (WGS) entry which is preliminary data.</text>
</comment>
<proteinExistence type="predicted"/>
<dbReference type="InterPro" id="IPR052164">
    <property type="entry name" value="Anthracycline_SecMetBiosynth"/>
</dbReference>
<dbReference type="Gene3D" id="3.10.180.10">
    <property type="entry name" value="2,3-Dihydroxybiphenyl 1,2-Dioxygenase, domain 1"/>
    <property type="match status" value="1"/>
</dbReference>
<dbReference type="OrthoDB" id="9804235at2"/>
<keyword evidence="3" id="KW-1185">Reference proteome</keyword>
<dbReference type="AlphaFoldDB" id="A0A6I2MRR4"/>
<protein>
    <submittedName>
        <fullName evidence="2">VOC family protein</fullName>
    </submittedName>
</protein>